<evidence type="ECO:0000313" key="1">
    <source>
        <dbReference type="EMBL" id="GHF64851.1"/>
    </source>
</evidence>
<comment type="caution">
    <text evidence="1">The sequence shown here is derived from an EMBL/GenBank/DDBJ whole genome shotgun (WGS) entry which is preliminary data.</text>
</comment>
<accession>A0ABQ3JVF3</accession>
<gene>
    <name evidence="1" type="ORF">GCM10017781_45790</name>
</gene>
<dbReference type="EMBL" id="BNAJ01000022">
    <property type="protein sequence ID" value="GHF64851.1"/>
    <property type="molecule type" value="Genomic_DNA"/>
</dbReference>
<name>A0ABQ3JVF3_9DEIO</name>
<proteinExistence type="predicted"/>
<protein>
    <submittedName>
        <fullName evidence="1">Uncharacterized protein</fullName>
    </submittedName>
</protein>
<evidence type="ECO:0000313" key="2">
    <source>
        <dbReference type="Proteomes" id="UP000619376"/>
    </source>
</evidence>
<keyword evidence="2" id="KW-1185">Reference proteome</keyword>
<sequence>MARYRYEPVQVLDMEALSERRVRISVMLSTHLQPGDELDLTPYGLWRVIELEGDPSPAVTTVLAVMDDGHVALADAGGGLNILDRNLNVMHHYGGNN</sequence>
<organism evidence="1 2">
    <name type="scientific">Deinococcus metalli</name>
    <dbReference type="NCBI Taxonomy" id="1141878"/>
    <lineage>
        <taxon>Bacteria</taxon>
        <taxon>Thermotogati</taxon>
        <taxon>Deinococcota</taxon>
        <taxon>Deinococci</taxon>
        <taxon>Deinococcales</taxon>
        <taxon>Deinococcaceae</taxon>
        <taxon>Deinococcus</taxon>
    </lineage>
</organism>
<reference evidence="2" key="1">
    <citation type="journal article" date="2019" name="Int. J. Syst. Evol. Microbiol.">
        <title>The Global Catalogue of Microorganisms (GCM) 10K type strain sequencing project: providing services to taxonomists for standard genome sequencing and annotation.</title>
        <authorList>
            <consortium name="The Broad Institute Genomics Platform"/>
            <consortium name="The Broad Institute Genome Sequencing Center for Infectious Disease"/>
            <person name="Wu L."/>
            <person name="Ma J."/>
        </authorList>
    </citation>
    <scope>NUCLEOTIDE SEQUENCE [LARGE SCALE GENOMIC DNA]</scope>
    <source>
        <strain evidence="2">CGMCC 1.18437</strain>
    </source>
</reference>
<dbReference type="Proteomes" id="UP000619376">
    <property type="component" value="Unassembled WGS sequence"/>
</dbReference>